<dbReference type="EMBL" id="GBRH01246223">
    <property type="protein sequence ID" value="JAD51672.1"/>
    <property type="molecule type" value="Transcribed_RNA"/>
</dbReference>
<reference evidence="2" key="2">
    <citation type="journal article" date="2015" name="Data Brief">
        <title>Shoot transcriptome of the giant reed, Arundo donax.</title>
        <authorList>
            <person name="Barrero R.A."/>
            <person name="Guerrero F.D."/>
            <person name="Moolhuijzen P."/>
            <person name="Goolsby J.A."/>
            <person name="Tidwell J."/>
            <person name="Bellgard S.E."/>
            <person name="Bellgard M.I."/>
        </authorList>
    </citation>
    <scope>NUCLEOTIDE SEQUENCE</scope>
    <source>
        <tissue evidence="2">Shoot tissue taken approximately 20 cm above the soil surface</tissue>
    </source>
</reference>
<dbReference type="AlphaFoldDB" id="A0A0A9AX79"/>
<protein>
    <submittedName>
        <fullName evidence="2">Uncharacterized protein</fullName>
    </submittedName>
</protein>
<feature type="compositionally biased region" description="Basic and acidic residues" evidence="1">
    <location>
        <begin position="7"/>
        <end position="46"/>
    </location>
</feature>
<name>A0A0A9AX79_ARUDO</name>
<evidence type="ECO:0000256" key="1">
    <source>
        <dbReference type="SAM" id="MobiDB-lite"/>
    </source>
</evidence>
<reference evidence="2" key="1">
    <citation type="submission" date="2014-09" db="EMBL/GenBank/DDBJ databases">
        <authorList>
            <person name="Magalhaes I.L.F."/>
            <person name="Oliveira U."/>
            <person name="Santos F.R."/>
            <person name="Vidigal T.H.D.A."/>
            <person name="Brescovit A.D."/>
            <person name="Santos A.J."/>
        </authorList>
    </citation>
    <scope>NUCLEOTIDE SEQUENCE</scope>
    <source>
        <tissue evidence="2">Shoot tissue taken approximately 20 cm above the soil surface</tissue>
    </source>
</reference>
<sequence>MLILQPMHEEEKDSRSSYHSVKDGTKTSCRNGEELKAGETIDRQMA</sequence>
<evidence type="ECO:0000313" key="2">
    <source>
        <dbReference type="EMBL" id="JAD51672.1"/>
    </source>
</evidence>
<proteinExistence type="predicted"/>
<organism evidence="2">
    <name type="scientific">Arundo donax</name>
    <name type="common">Giant reed</name>
    <name type="synonym">Donax arundinaceus</name>
    <dbReference type="NCBI Taxonomy" id="35708"/>
    <lineage>
        <taxon>Eukaryota</taxon>
        <taxon>Viridiplantae</taxon>
        <taxon>Streptophyta</taxon>
        <taxon>Embryophyta</taxon>
        <taxon>Tracheophyta</taxon>
        <taxon>Spermatophyta</taxon>
        <taxon>Magnoliopsida</taxon>
        <taxon>Liliopsida</taxon>
        <taxon>Poales</taxon>
        <taxon>Poaceae</taxon>
        <taxon>PACMAD clade</taxon>
        <taxon>Arundinoideae</taxon>
        <taxon>Arundineae</taxon>
        <taxon>Arundo</taxon>
    </lineage>
</organism>
<accession>A0A0A9AX79</accession>
<feature type="region of interest" description="Disordered" evidence="1">
    <location>
        <begin position="1"/>
        <end position="46"/>
    </location>
</feature>